<evidence type="ECO:0000256" key="1">
    <source>
        <dbReference type="SAM" id="MobiDB-lite"/>
    </source>
</evidence>
<proteinExistence type="predicted"/>
<protein>
    <submittedName>
        <fullName evidence="2">Uncharacterized protein</fullName>
    </submittedName>
</protein>
<evidence type="ECO:0000313" key="3">
    <source>
        <dbReference type="Proteomes" id="UP001309876"/>
    </source>
</evidence>
<gene>
    <name evidence="2" type="ORF">LTR05_001488</name>
</gene>
<dbReference type="AlphaFoldDB" id="A0AAN7YAK1"/>
<feature type="compositionally biased region" description="Polar residues" evidence="1">
    <location>
        <begin position="223"/>
        <end position="233"/>
    </location>
</feature>
<feature type="region of interest" description="Disordered" evidence="1">
    <location>
        <begin position="1"/>
        <end position="191"/>
    </location>
</feature>
<feature type="compositionally biased region" description="Acidic residues" evidence="1">
    <location>
        <begin position="550"/>
        <end position="562"/>
    </location>
</feature>
<comment type="caution">
    <text evidence="2">The sequence shown here is derived from an EMBL/GenBank/DDBJ whole genome shotgun (WGS) entry which is preliminary data.</text>
</comment>
<accession>A0AAN7YAK1</accession>
<feature type="compositionally biased region" description="Low complexity" evidence="1">
    <location>
        <begin position="298"/>
        <end position="327"/>
    </location>
</feature>
<sequence length="699" mass="72023">MSSGLPTAGHENPYRAQHDLDPRVDGGRAGDTPRSTHHHDSGLSSNVPGARTDTLGGRNDILGGRNETLGGGIDTLGGRNDTLGARSDTVGGRSDILGGTSGNLGQSLTGTHAHDTSRDYQPSGQGSSTLADTSTTGNTTGYQSHTGLAGTADPSDRSATYGGAPATQTSGYTGTGLTGTDSQHEGSQQPQGLVGKVLGAVGLGSALGYGQQESEGVNEPRDTTTTQSGSGVSRETGPPQHYRRESIPTTAYPGPNSAQPISAPVGGTRSSFGQAVGDPEAGVPRSTVHDLITTDVGATGSSLTTGGTYNAPSTQSHTGSLGTTSTSRPNQTYTITSGVGTQPSTTSDIGTRDSTRHHQPHTSALGTTLPDRSRETPIDAVAAAPGRLHGQDAQPTHSSPLTGHNDRNDQTTRNTALGAGAGAATAAGVGHALHDRDRHDTTGERKYPAYEPLMPLNQSHGNDAERRERARLADEEENRRRREREAAAGVGTAAFTGAGASAHEKHHHSTEPEAAHQRHHHQSEQESGHQEKKPSIFKRIFKRRKNEHTGEDEEYSTDDEEDKAAHASRGGHHVPQHHSSTKDRNVLGSAATGTATHESRDSVTGLPYDPAKDPEAARRLSREPGYDTSLGRGTDAAPLGHSEVGGNTMGGNGTGTGVGAGTGLGTGAGTGVGTGVGSGHHIPTPAEVGNLGEVTDHRR</sequence>
<feature type="compositionally biased region" description="Basic and acidic residues" evidence="1">
    <location>
        <begin position="610"/>
        <end position="625"/>
    </location>
</feature>
<keyword evidence="3" id="KW-1185">Reference proteome</keyword>
<dbReference type="EMBL" id="JAVRRJ010000001">
    <property type="protein sequence ID" value="KAK5091305.1"/>
    <property type="molecule type" value="Genomic_DNA"/>
</dbReference>
<feature type="compositionally biased region" description="Polar residues" evidence="1">
    <location>
        <begin position="119"/>
        <end position="146"/>
    </location>
</feature>
<feature type="compositionally biased region" description="Basic and acidic residues" evidence="1">
    <location>
        <begin position="509"/>
        <end position="534"/>
    </location>
</feature>
<name>A0AAN7YAK1_9EURO</name>
<feature type="region of interest" description="Disordered" evidence="1">
    <location>
        <begin position="298"/>
        <end position="699"/>
    </location>
</feature>
<feature type="compositionally biased region" description="Basic and acidic residues" evidence="1">
    <location>
        <begin position="462"/>
        <end position="486"/>
    </location>
</feature>
<feature type="compositionally biased region" description="Low complexity" evidence="1">
    <location>
        <begin position="415"/>
        <end position="431"/>
    </location>
</feature>
<feature type="compositionally biased region" description="Polar residues" evidence="1">
    <location>
        <begin position="328"/>
        <end position="349"/>
    </location>
</feature>
<organism evidence="2 3">
    <name type="scientific">Lithohypha guttulata</name>
    <dbReference type="NCBI Taxonomy" id="1690604"/>
    <lineage>
        <taxon>Eukaryota</taxon>
        <taxon>Fungi</taxon>
        <taxon>Dikarya</taxon>
        <taxon>Ascomycota</taxon>
        <taxon>Pezizomycotina</taxon>
        <taxon>Eurotiomycetes</taxon>
        <taxon>Chaetothyriomycetidae</taxon>
        <taxon>Chaetothyriales</taxon>
        <taxon>Trichomeriaceae</taxon>
        <taxon>Lithohypha</taxon>
    </lineage>
</organism>
<feature type="compositionally biased region" description="Gly residues" evidence="1">
    <location>
        <begin position="647"/>
        <end position="678"/>
    </location>
</feature>
<evidence type="ECO:0000313" key="2">
    <source>
        <dbReference type="EMBL" id="KAK5091305.1"/>
    </source>
</evidence>
<dbReference type="Proteomes" id="UP001309876">
    <property type="component" value="Unassembled WGS sequence"/>
</dbReference>
<feature type="compositionally biased region" description="Low complexity" evidence="1">
    <location>
        <begin position="487"/>
        <end position="501"/>
    </location>
</feature>
<reference evidence="2 3" key="1">
    <citation type="submission" date="2023-08" db="EMBL/GenBank/DDBJ databases">
        <title>Black Yeasts Isolated from many extreme environments.</title>
        <authorList>
            <person name="Coleine C."/>
            <person name="Stajich J.E."/>
            <person name="Selbmann L."/>
        </authorList>
    </citation>
    <scope>NUCLEOTIDE SEQUENCE [LARGE SCALE GENOMIC DNA]</scope>
    <source>
        <strain evidence="2 3">CCFEE 5910</strain>
    </source>
</reference>
<feature type="region of interest" description="Disordered" evidence="1">
    <location>
        <begin position="210"/>
        <end position="259"/>
    </location>
</feature>
<feature type="compositionally biased region" description="Polar residues" evidence="1">
    <location>
        <begin position="393"/>
        <end position="402"/>
    </location>
</feature>
<feature type="compositionally biased region" description="Basic and acidic residues" evidence="1">
    <location>
        <begin position="432"/>
        <end position="448"/>
    </location>
</feature>
<feature type="compositionally biased region" description="Basic and acidic residues" evidence="1">
    <location>
        <begin position="12"/>
        <end position="28"/>
    </location>
</feature>
<feature type="compositionally biased region" description="Basic residues" evidence="1">
    <location>
        <begin position="535"/>
        <end position="546"/>
    </location>
</feature>